<keyword evidence="13" id="KW-1185">Reference proteome</keyword>
<dbReference type="STRING" id="50429.A0A2B4SRQ3"/>
<feature type="domain" description="PWI" evidence="11">
    <location>
        <begin position="1"/>
        <end position="86"/>
    </location>
</feature>
<evidence type="ECO:0000259" key="11">
    <source>
        <dbReference type="PROSITE" id="PS51025"/>
    </source>
</evidence>
<dbReference type="InterPro" id="IPR002483">
    <property type="entry name" value="PWI_dom"/>
</dbReference>
<feature type="region of interest" description="Disordered" evidence="9">
    <location>
        <begin position="517"/>
        <end position="538"/>
    </location>
</feature>
<comment type="subcellular location">
    <subcellularLocation>
        <location evidence="1">Nucleus</location>
    </subcellularLocation>
</comment>
<evidence type="ECO:0000313" key="13">
    <source>
        <dbReference type="Proteomes" id="UP000225706"/>
    </source>
</evidence>
<sequence>MAVSRRELEELKPWVEETVKRRLGFNEKSVVNAALNCVKNNLDRVSSQEKLSSLLDDLAPQFVTDLFDKVYQLKNSKNPTSGKSSQVKKRTLEDVFGDDHGDDGNESADLKSRRKQSRFDALKEDNVPLPPAIPETAERPTPLSSSQISEMVASMKKQIEERKKQLTVMRPVQPATIPSGPASFPPPVPGQNIPSVQQQQELMNEAIEKARRAAELQAKIQAQLSNRPNLFSSSGLTSAGANLIKSGLISVSALKDESSHPRSLILDESGRTVDASGRAIQLTSRMPTLKANIRAKKAEQFKIEKPPEDLNESKYFDPRVGIKAAQRNKRGFKFHDKGKFQQLAQRIRAKAQLDKLQKEIAAAAKKTGISSATKLALITPREAHEDTVPDVEWWDSNILPGGKYIGLDADNIEDDIAGITTLVEHPIQKHPPAEPKEAPSVPIMLTKKERKKIRTQRRREIEKEKQEKIRLGLEPPPPPKVKISNLMRVLGNEAVQDPTKVEAHVRAQMAQRQKAHEAANAARKLTPQARREKTVRKLKEDTSLGVHVALFRVTELKNPQRKYKVDINAQQLYLTGCALLYKDVNIVIVEGGPKAVKKFKRLMLSRIKWEDEKDSDNDDHAEEAASKKTAPCVLVWEGTNQERSFSDWKFKLCPMQSMARDHLKKYGVEHYWDLALMGPTVDQLSRSIRDSDPERQPLEQENPPSNRYKLFIAYCCQLSARFVFGVLFIFLKTHFLYTTDFPSSFPCFLSSGENQPRNSTGVMQNSTSILHECHNQRATKKNSWMFAVLIVNGILVFSILMETVYILTQARKGNSFMENLNFLKAHLNPPPDNPQNATASVRFNQELLQRGERTELETNLAREPQQHEERTDCETNIAQTQEPHQHEERTERETNIPQRPQQKDESGTEHETNIPQLQPSEPEQLQKFIEKTKKMIREDTYQPPQLRSLFTRNPAKHLTLDQIYTNLVVVPDRASYDFTEDRRKNLELYARNSVDEKMPLSALYAKLTTGQLLNGAAVLTTTRPTAMSCIESLPFDKIYEILGFSSEQVEEYVTKFAEEEKEAGGTLWRHINSNINLLSLCYIPASCFIVCSSLFQMLRYYGSKGLSLPTKLTDIYKKAVKIFYLRHNEEFRYKYFTREDFESDKLLPEVEEKFEKLEKMAFEGIKDGRLIFGGNEVHGMEDSALFHRLDDRDTGPFESERQFCFIHLTMQEFFAARYLANLSETELRNFVSANIKDGKYQLVFQFLAGLVNDKENLFSEIFTDLLPVKTEERECHNEGWAEKTKVTCWPTKDEQELAVTLLKCINETSQMTTVVQRKLQQTEPTCTLACYVYAYACVATEYCP</sequence>
<evidence type="ECO:0000313" key="12">
    <source>
        <dbReference type="EMBL" id="PFX33344.1"/>
    </source>
</evidence>
<keyword evidence="6" id="KW-0539">Nucleus</keyword>
<dbReference type="Gene3D" id="1.20.1440.80">
    <property type="entry name" value="Gap junction channel protein cysteine-rich domain"/>
    <property type="match status" value="1"/>
</dbReference>
<comment type="caution">
    <text evidence="12">The sequence shown here is derived from an EMBL/GenBank/DDBJ whole genome shotgun (WGS) entry which is preliminary data.</text>
</comment>
<feature type="compositionally biased region" description="Basic and acidic residues" evidence="9">
    <location>
        <begin position="901"/>
        <end position="912"/>
    </location>
</feature>
<evidence type="ECO:0000256" key="8">
    <source>
        <dbReference type="ARBA" id="ARBA00035603"/>
    </source>
</evidence>
<dbReference type="OrthoDB" id="10264544at2759"/>
<organism evidence="12 13">
    <name type="scientific">Stylophora pistillata</name>
    <name type="common">Smooth cauliflower coral</name>
    <dbReference type="NCBI Taxonomy" id="50429"/>
    <lineage>
        <taxon>Eukaryota</taxon>
        <taxon>Metazoa</taxon>
        <taxon>Cnidaria</taxon>
        <taxon>Anthozoa</taxon>
        <taxon>Hexacorallia</taxon>
        <taxon>Scleractinia</taxon>
        <taxon>Astrocoeniina</taxon>
        <taxon>Pocilloporidae</taxon>
        <taxon>Stylophora</taxon>
    </lineage>
</organism>
<dbReference type="GO" id="GO:0000398">
    <property type="term" value="P:mRNA splicing, via spliceosome"/>
    <property type="evidence" value="ECO:0007669"/>
    <property type="project" value="InterPro"/>
</dbReference>
<keyword evidence="5" id="KW-0508">mRNA splicing</keyword>
<dbReference type="InterPro" id="IPR038359">
    <property type="entry name" value="Connexin_N_sf"/>
</dbReference>
<reference evidence="13" key="1">
    <citation type="journal article" date="2017" name="bioRxiv">
        <title>Comparative analysis of the genomes of Stylophora pistillata and Acropora digitifera provides evidence for extensive differences between species of corals.</title>
        <authorList>
            <person name="Voolstra C.R."/>
            <person name="Li Y."/>
            <person name="Liew Y.J."/>
            <person name="Baumgarten S."/>
            <person name="Zoccola D."/>
            <person name="Flot J.-F."/>
            <person name="Tambutte S."/>
            <person name="Allemand D."/>
            <person name="Aranda M."/>
        </authorList>
    </citation>
    <scope>NUCLEOTIDE SEQUENCE [LARGE SCALE GENOMIC DNA]</scope>
</reference>
<protein>
    <recommendedName>
        <fullName evidence="2">U4/U6 small nuclear ribonucleoprotein Prp3</fullName>
    </recommendedName>
    <alternativeName>
        <fullName evidence="7">Pre-mRNA-splicing factor 3</fullName>
    </alternativeName>
</protein>
<dbReference type="PROSITE" id="PS51025">
    <property type="entry name" value="PWI"/>
    <property type="match status" value="1"/>
</dbReference>
<feature type="compositionally biased region" description="Basic and acidic residues" evidence="9">
    <location>
        <begin position="529"/>
        <end position="538"/>
    </location>
</feature>
<dbReference type="Pfam" id="PF08572">
    <property type="entry name" value="PRP3"/>
    <property type="match status" value="1"/>
</dbReference>
<dbReference type="Gene3D" id="1.20.1390.10">
    <property type="entry name" value="PWI domain"/>
    <property type="match status" value="1"/>
</dbReference>
<evidence type="ECO:0000256" key="9">
    <source>
        <dbReference type="SAM" id="MobiDB-lite"/>
    </source>
</evidence>
<name>A0A2B4SRQ3_STYPI</name>
<evidence type="ECO:0000256" key="10">
    <source>
        <dbReference type="SAM" id="Phobius"/>
    </source>
</evidence>
<comment type="function">
    <text evidence="8">Plays a role in pre-mRNA splicing as component of the U4/U6-U5 tri-snRNP complex that is involved in spliceosome assembly, and as component of the precatalytic spliceosome (spliceosome B complex).</text>
</comment>
<feature type="compositionally biased region" description="Basic and acidic residues" evidence="9">
    <location>
        <begin position="94"/>
        <end position="126"/>
    </location>
</feature>
<keyword evidence="3" id="KW-0597">Phosphoprotein</keyword>
<accession>A0A2B4SRQ3</accession>
<dbReference type="InterPro" id="IPR027104">
    <property type="entry name" value="Prp3"/>
</dbReference>
<keyword evidence="12" id="KW-0687">Ribonucleoprotein</keyword>
<keyword evidence="10" id="KW-1133">Transmembrane helix</keyword>
<proteinExistence type="predicted"/>
<dbReference type="Pfam" id="PF06544">
    <property type="entry name" value="Prp3_C"/>
    <property type="match status" value="1"/>
</dbReference>
<gene>
    <name evidence="12" type="primary">PRPF3</name>
    <name evidence="12" type="ORF">AWC38_SpisGene1817</name>
</gene>
<feature type="region of interest" description="Disordered" evidence="9">
    <location>
        <begin position="851"/>
        <end position="923"/>
    </location>
</feature>
<dbReference type="InterPro" id="IPR010541">
    <property type="entry name" value="Prp3_C"/>
</dbReference>
<dbReference type="GO" id="GO:0046540">
    <property type="term" value="C:U4/U6 x U5 tri-snRNP complex"/>
    <property type="evidence" value="ECO:0007669"/>
    <property type="project" value="InterPro"/>
</dbReference>
<feature type="transmembrane region" description="Helical" evidence="10">
    <location>
        <begin position="784"/>
        <end position="807"/>
    </location>
</feature>
<evidence type="ECO:0000256" key="4">
    <source>
        <dbReference type="ARBA" id="ARBA00022664"/>
    </source>
</evidence>
<keyword evidence="4" id="KW-0507">mRNA processing</keyword>
<evidence type="ECO:0000256" key="2">
    <source>
        <dbReference type="ARBA" id="ARBA00016514"/>
    </source>
</evidence>
<evidence type="ECO:0000256" key="1">
    <source>
        <dbReference type="ARBA" id="ARBA00004123"/>
    </source>
</evidence>
<keyword evidence="10" id="KW-0812">Transmembrane</keyword>
<dbReference type="CDD" id="cd24162">
    <property type="entry name" value="Prp3_C"/>
    <property type="match status" value="1"/>
</dbReference>
<dbReference type="EMBL" id="LSMT01000013">
    <property type="protein sequence ID" value="PFX33344.1"/>
    <property type="molecule type" value="Genomic_DNA"/>
</dbReference>
<feature type="compositionally biased region" description="Basic and acidic residues" evidence="9">
    <location>
        <begin position="864"/>
        <end position="873"/>
    </location>
</feature>
<keyword evidence="10" id="KW-0472">Membrane</keyword>
<feature type="transmembrane region" description="Helical" evidence="10">
    <location>
        <begin position="711"/>
        <end position="731"/>
    </location>
</feature>
<evidence type="ECO:0000256" key="7">
    <source>
        <dbReference type="ARBA" id="ARBA00032955"/>
    </source>
</evidence>
<feature type="region of interest" description="Disordered" evidence="9">
    <location>
        <begin position="94"/>
        <end position="147"/>
    </location>
</feature>
<dbReference type="Proteomes" id="UP000225706">
    <property type="component" value="Unassembled WGS sequence"/>
</dbReference>
<dbReference type="InterPro" id="IPR013881">
    <property type="entry name" value="Pre-mRNA_splic_Prp3_dom"/>
</dbReference>
<evidence type="ECO:0000256" key="6">
    <source>
        <dbReference type="ARBA" id="ARBA00023242"/>
    </source>
</evidence>
<dbReference type="PANTHER" id="PTHR14212:SF0">
    <property type="entry name" value="U4_U6 SMALL NUCLEAR RIBONUCLEOPROTEIN PRP3"/>
    <property type="match status" value="1"/>
</dbReference>
<evidence type="ECO:0000256" key="5">
    <source>
        <dbReference type="ARBA" id="ARBA00023187"/>
    </source>
</evidence>
<dbReference type="Pfam" id="PF01480">
    <property type="entry name" value="PWI"/>
    <property type="match status" value="1"/>
</dbReference>
<dbReference type="SMART" id="SM00311">
    <property type="entry name" value="PWI"/>
    <property type="match status" value="1"/>
</dbReference>
<feature type="compositionally biased region" description="Basic and acidic residues" evidence="9">
    <location>
        <begin position="883"/>
        <end position="894"/>
    </location>
</feature>
<dbReference type="PANTHER" id="PTHR14212">
    <property type="entry name" value="U4/U6-ASSOCIATED RNA SPLICING FACTOR-RELATED"/>
    <property type="match status" value="1"/>
</dbReference>
<evidence type="ECO:0000256" key="3">
    <source>
        <dbReference type="ARBA" id="ARBA00022553"/>
    </source>
</evidence>